<proteinExistence type="predicted"/>
<gene>
    <name evidence="6" type="ORF">NYR02_11050</name>
</gene>
<dbReference type="SUPFAM" id="SSF50405">
    <property type="entry name" value="Actin-crosslinking proteins"/>
    <property type="match status" value="1"/>
</dbReference>
<dbReference type="InterPro" id="IPR057232">
    <property type="entry name" value="DUF7910"/>
</dbReference>
<evidence type="ECO:0000256" key="2">
    <source>
        <dbReference type="ARBA" id="ARBA00022801"/>
    </source>
</evidence>
<keyword evidence="6" id="KW-0540">Nuclease</keyword>
<accession>A0A9X2WGY1</accession>
<evidence type="ECO:0000256" key="1">
    <source>
        <dbReference type="ARBA" id="ARBA00022729"/>
    </source>
</evidence>
<dbReference type="InterPro" id="IPR008999">
    <property type="entry name" value="Actin-crosslinking"/>
</dbReference>
<dbReference type="InterPro" id="IPR017766">
    <property type="entry name" value="Sphingomyelinase/PLipase_C"/>
</dbReference>
<feature type="signal peptide" evidence="3">
    <location>
        <begin position="1"/>
        <end position="28"/>
    </location>
</feature>
<dbReference type="Proteomes" id="UP001147830">
    <property type="component" value="Unassembled WGS sequence"/>
</dbReference>
<evidence type="ECO:0000259" key="5">
    <source>
        <dbReference type="Pfam" id="PF25490"/>
    </source>
</evidence>
<dbReference type="CDD" id="cd09078">
    <property type="entry name" value="nSMase"/>
    <property type="match status" value="1"/>
</dbReference>
<dbReference type="Pfam" id="PF03372">
    <property type="entry name" value="Exo_endo_phos"/>
    <property type="match status" value="1"/>
</dbReference>
<dbReference type="PANTHER" id="PTHR16320:SF23">
    <property type="entry name" value="SPHINGOMYELINASE C 1"/>
    <property type="match status" value="1"/>
</dbReference>
<keyword evidence="1 3" id="KW-0732">Signal</keyword>
<organism evidence="6 7">
    <name type="scientific">Thalassolituus pacificus</name>
    <dbReference type="NCBI Taxonomy" id="2975440"/>
    <lineage>
        <taxon>Bacteria</taxon>
        <taxon>Pseudomonadati</taxon>
        <taxon>Pseudomonadota</taxon>
        <taxon>Gammaproteobacteria</taxon>
        <taxon>Oceanospirillales</taxon>
        <taxon>Oceanospirillaceae</taxon>
        <taxon>Thalassolituus</taxon>
    </lineage>
</organism>
<evidence type="ECO:0000259" key="4">
    <source>
        <dbReference type="Pfam" id="PF03372"/>
    </source>
</evidence>
<protein>
    <submittedName>
        <fullName evidence="6">Endonuclease/exonuclease/phosphatase family protein</fullName>
    </submittedName>
</protein>
<dbReference type="CDD" id="cd00257">
    <property type="entry name" value="beta-trefoil_FSCN-like"/>
    <property type="match status" value="1"/>
</dbReference>
<dbReference type="RefSeq" id="WP_260976428.1">
    <property type="nucleotide sequence ID" value="NZ_JAOANI010000019.1"/>
</dbReference>
<dbReference type="InterPro" id="IPR038772">
    <property type="entry name" value="Sph/SMPD2-like"/>
</dbReference>
<evidence type="ECO:0000313" key="6">
    <source>
        <dbReference type="EMBL" id="MCT7359562.1"/>
    </source>
</evidence>
<dbReference type="InterPro" id="IPR036691">
    <property type="entry name" value="Endo/exonu/phosph_ase_sf"/>
</dbReference>
<comment type="caution">
    <text evidence="6">The sequence shown here is derived from an EMBL/GenBank/DDBJ whole genome shotgun (WGS) entry which is preliminary data.</text>
</comment>
<dbReference type="PANTHER" id="PTHR16320">
    <property type="entry name" value="SPHINGOMYELINASE FAMILY MEMBER"/>
    <property type="match status" value="1"/>
</dbReference>
<dbReference type="AlphaFoldDB" id="A0A9X2WGY1"/>
<dbReference type="GO" id="GO:0005576">
    <property type="term" value="C:extracellular region"/>
    <property type="evidence" value="ECO:0007669"/>
    <property type="project" value="InterPro"/>
</dbReference>
<feature type="chain" id="PRO_5040959428" evidence="3">
    <location>
        <begin position="29"/>
        <end position="575"/>
    </location>
</feature>
<dbReference type="Gene3D" id="3.60.10.10">
    <property type="entry name" value="Endonuclease/exonuclease/phosphatase"/>
    <property type="match status" value="1"/>
</dbReference>
<feature type="domain" description="Endonuclease/exonuclease/phosphatase" evidence="4">
    <location>
        <begin position="178"/>
        <end position="425"/>
    </location>
</feature>
<evidence type="ECO:0000313" key="7">
    <source>
        <dbReference type="Proteomes" id="UP001147830"/>
    </source>
</evidence>
<dbReference type="EMBL" id="JAOANI010000019">
    <property type="protein sequence ID" value="MCT7359562.1"/>
    <property type="molecule type" value="Genomic_DNA"/>
</dbReference>
<reference evidence="6" key="1">
    <citation type="journal article" date="2022" name="Front. Microbiol.">
        <title>Genome-based taxonomic rearrangement of Oceanobacter-related bacteria including the description of Thalassolituus hydrocarbonoclasticus sp. nov. and Thalassolituus pacificus sp. nov. and emended description of the genus Thalassolituus.</title>
        <authorList>
            <person name="Dong C."/>
            <person name="Wei L."/>
            <person name="Wang J."/>
            <person name="Lai Q."/>
            <person name="Huang Z."/>
            <person name="Shao Z."/>
        </authorList>
    </citation>
    <scope>NUCLEOTIDE SEQUENCE</scope>
    <source>
        <strain evidence="6">59MF3M-4</strain>
    </source>
</reference>
<evidence type="ECO:0000256" key="3">
    <source>
        <dbReference type="SAM" id="SignalP"/>
    </source>
</evidence>
<reference evidence="6" key="2">
    <citation type="submission" date="2022-08" db="EMBL/GenBank/DDBJ databases">
        <authorList>
            <person name="Dong C."/>
        </authorList>
    </citation>
    <scope>NUCLEOTIDE SEQUENCE</scope>
    <source>
        <strain evidence="6">59MF3M-4</strain>
    </source>
</reference>
<dbReference type="Gene3D" id="2.80.10.50">
    <property type="match status" value="2"/>
</dbReference>
<sequence length="575" mass="61683">MPNLVRFRSTAQISAAALLLVASSGALAMSQPPQSLNSEIVLTNSTLETLQVSLQGTANAELLSAEVPPLATRTLARLTRDAATDSSLVLNLSSDADQFVLQQNTAGLNVSFTASGNGWNLAGQSDENIHRQAANIEGRAATLAVKGESLNDGGVIRYVLQEQDNKPVAAAPGDFSLLSYNIWATTIFGSKKVSTRLTQMPEVMAGYDALVLTEVFDLAESNALLDDLRAEYPYQTGDIFKLGKVLGSGTRILSRWPIVLEDSHAYSDCDGIQCAATRGVIYAKLNKQGKTYHLFATHTQSSDDDANRNARLAQLQEMGDYIRSLNLPADEPVLMAGDFNVNKIGLPQDRDYLEAVLNAREPQNTGHTLSFDSNTNHWAEAPYLEYLDYTLVSNVNQPAVSATQEIIAPRSLQDNLWGEWDLSDHYAARGLFRFDDSNVVRSAFPYAGDVVHLQTSNGQYLRAMSGGGSFVSAGSSQVGTWESFIMASLADGKVALQARNGGYVGLHSYLLGTLTTGHSKDSAAAQFELVNLGNNRVALKADNGKYLRADFGGGAGASAGSANIGANQTFVLIRP</sequence>
<name>A0A9X2WGY1_9GAMM</name>
<dbReference type="InterPro" id="IPR005135">
    <property type="entry name" value="Endo/exonuclease/phosphatase"/>
</dbReference>
<keyword evidence="2" id="KW-0378">Hydrolase</keyword>
<dbReference type="Pfam" id="PF25490">
    <property type="entry name" value="DUF7910"/>
    <property type="match status" value="1"/>
</dbReference>
<feature type="domain" description="DUF7910" evidence="5">
    <location>
        <begin position="455"/>
        <end position="555"/>
    </location>
</feature>
<keyword evidence="6" id="KW-0255">Endonuclease</keyword>
<dbReference type="SUPFAM" id="SSF56219">
    <property type="entry name" value="DNase I-like"/>
    <property type="match status" value="1"/>
</dbReference>
<keyword evidence="7" id="KW-1185">Reference proteome</keyword>
<dbReference type="GO" id="GO:0004767">
    <property type="term" value="F:sphingomyelin phosphodiesterase activity"/>
    <property type="evidence" value="ECO:0007669"/>
    <property type="project" value="InterPro"/>
</dbReference>
<dbReference type="GO" id="GO:0004519">
    <property type="term" value="F:endonuclease activity"/>
    <property type="evidence" value="ECO:0007669"/>
    <property type="project" value="UniProtKB-KW"/>
</dbReference>